<dbReference type="Proteomes" id="UP000269945">
    <property type="component" value="Unassembled WGS sequence"/>
</dbReference>
<gene>
    <name evidence="1" type="ORF">BN2614_LOCUS1</name>
</gene>
<organism evidence="1 2">
    <name type="scientific">Gulo gulo</name>
    <name type="common">Wolverine</name>
    <name type="synonym">Gluton</name>
    <dbReference type="NCBI Taxonomy" id="48420"/>
    <lineage>
        <taxon>Eukaryota</taxon>
        <taxon>Metazoa</taxon>
        <taxon>Chordata</taxon>
        <taxon>Craniata</taxon>
        <taxon>Vertebrata</taxon>
        <taxon>Euteleostomi</taxon>
        <taxon>Mammalia</taxon>
        <taxon>Eutheria</taxon>
        <taxon>Laurasiatheria</taxon>
        <taxon>Carnivora</taxon>
        <taxon>Caniformia</taxon>
        <taxon>Musteloidea</taxon>
        <taxon>Mustelidae</taxon>
        <taxon>Guloninae</taxon>
        <taxon>Gulo</taxon>
    </lineage>
</organism>
<keyword evidence="2" id="KW-1185">Reference proteome</keyword>
<proteinExistence type="predicted"/>
<dbReference type="EMBL" id="CYRY02006776">
    <property type="protein sequence ID" value="VCW74470.1"/>
    <property type="molecule type" value="Genomic_DNA"/>
</dbReference>
<accession>A0A9X9LLF1</accession>
<dbReference type="AlphaFoldDB" id="A0A9X9LLF1"/>
<name>A0A9X9LLF1_GULGU</name>
<reference evidence="1 2" key="1">
    <citation type="submission" date="2018-10" db="EMBL/GenBank/DDBJ databases">
        <authorList>
            <person name="Ekblom R."/>
            <person name="Jareborg N."/>
        </authorList>
    </citation>
    <scope>NUCLEOTIDE SEQUENCE [LARGE SCALE GENOMIC DNA]</scope>
    <source>
        <tissue evidence="1">Muscle</tissue>
    </source>
</reference>
<sequence length="49" mass="5305">MASSKTSAYVTTKENTLCSSFTLLTSPLCVPRRSLPSVTGRNLRNSTVK</sequence>
<comment type="caution">
    <text evidence="1">The sequence shown here is derived from an EMBL/GenBank/DDBJ whole genome shotgun (WGS) entry which is preliminary data.</text>
</comment>
<protein>
    <submittedName>
        <fullName evidence="1">Uncharacterized protein</fullName>
    </submittedName>
</protein>
<evidence type="ECO:0000313" key="1">
    <source>
        <dbReference type="EMBL" id="VCW74470.1"/>
    </source>
</evidence>
<evidence type="ECO:0000313" key="2">
    <source>
        <dbReference type="Proteomes" id="UP000269945"/>
    </source>
</evidence>